<name>A0A6J4IWC4_9MICC</name>
<dbReference type="EMBL" id="CADCTE010000155">
    <property type="protein sequence ID" value="CAA9263447.1"/>
    <property type="molecule type" value="Genomic_DNA"/>
</dbReference>
<dbReference type="SUPFAM" id="SSF51735">
    <property type="entry name" value="NAD(P)-binding Rossmann-fold domains"/>
    <property type="match status" value="1"/>
</dbReference>
<protein>
    <recommendedName>
        <fullName evidence="3">Enoyl reductase (ER) domain-containing protein</fullName>
    </recommendedName>
</protein>
<keyword evidence="1" id="KW-0521">NADP</keyword>
<dbReference type="Pfam" id="PF08240">
    <property type="entry name" value="ADH_N"/>
    <property type="match status" value="1"/>
</dbReference>
<accession>A0A6J4IWC4</accession>
<feature type="domain" description="Enoyl reductase (ER)" evidence="3">
    <location>
        <begin position="10"/>
        <end position="299"/>
    </location>
</feature>
<gene>
    <name evidence="4" type="ORF">AVDCRST_MAG83-2834</name>
</gene>
<reference evidence="4" key="1">
    <citation type="submission" date="2020-02" db="EMBL/GenBank/DDBJ databases">
        <authorList>
            <person name="Meier V. D."/>
        </authorList>
    </citation>
    <scope>NUCLEOTIDE SEQUENCE</scope>
    <source>
        <strain evidence="4">AVDCRST_MAG83</strain>
    </source>
</reference>
<dbReference type="SUPFAM" id="SSF50129">
    <property type="entry name" value="GroES-like"/>
    <property type="match status" value="1"/>
</dbReference>
<organism evidence="4">
    <name type="scientific">uncultured Arthrobacter sp</name>
    <dbReference type="NCBI Taxonomy" id="114050"/>
    <lineage>
        <taxon>Bacteria</taxon>
        <taxon>Bacillati</taxon>
        <taxon>Actinomycetota</taxon>
        <taxon>Actinomycetes</taxon>
        <taxon>Micrococcales</taxon>
        <taxon>Micrococcaceae</taxon>
        <taxon>Arthrobacter</taxon>
        <taxon>environmental samples</taxon>
    </lineage>
</organism>
<dbReference type="GO" id="GO:0070402">
    <property type="term" value="F:NADPH binding"/>
    <property type="evidence" value="ECO:0007669"/>
    <property type="project" value="TreeGrafter"/>
</dbReference>
<dbReference type="PANTHER" id="PTHR48106">
    <property type="entry name" value="QUINONE OXIDOREDUCTASE PIG3-RELATED"/>
    <property type="match status" value="1"/>
</dbReference>
<dbReference type="Gene3D" id="3.40.50.720">
    <property type="entry name" value="NAD(P)-binding Rossmann-like Domain"/>
    <property type="match status" value="1"/>
</dbReference>
<dbReference type="Gene3D" id="3.90.180.10">
    <property type="entry name" value="Medium-chain alcohol dehydrogenases, catalytic domain"/>
    <property type="match status" value="1"/>
</dbReference>
<dbReference type="GO" id="GO:0016651">
    <property type="term" value="F:oxidoreductase activity, acting on NAD(P)H"/>
    <property type="evidence" value="ECO:0007669"/>
    <property type="project" value="TreeGrafter"/>
</dbReference>
<sequence length="301" mass="31257">MRAVVFREFGSDELVGVADVPTPEPGEQEVRIRVAAATVNRTDINARAGLYGLPIPDSPGYGLGMDVSGEIDAIGAGVDRLSVGDRVVGFCMAPQQRGGQAAFVVLPVEAVAPAPRGTDLVQAATLPLNGLTSLQVLAAVQPASGGTVVVTGAAGGLGMMVVQLAHNAGHRVVAWVRSKDDAAFLTSLGADQVVTEVGELTERSADAVIDTAMLGQETVRLIRDGGAFITVRGIEPELERGIRQVTVWVQNDEEQLAELVSAVESGAVTLPGVTTMPLEEVASAHRVFEAGGVRDRLVLIP</sequence>
<dbReference type="SMART" id="SM00829">
    <property type="entry name" value="PKS_ER"/>
    <property type="match status" value="1"/>
</dbReference>
<keyword evidence="2" id="KW-0560">Oxidoreductase</keyword>
<evidence type="ECO:0000256" key="2">
    <source>
        <dbReference type="ARBA" id="ARBA00023002"/>
    </source>
</evidence>
<dbReference type="InterPro" id="IPR013154">
    <property type="entry name" value="ADH-like_N"/>
</dbReference>
<dbReference type="Pfam" id="PF13602">
    <property type="entry name" value="ADH_zinc_N_2"/>
    <property type="match status" value="1"/>
</dbReference>
<dbReference type="CDD" id="cd05289">
    <property type="entry name" value="MDR_like_2"/>
    <property type="match status" value="1"/>
</dbReference>
<evidence type="ECO:0000313" key="4">
    <source>
        <dbReference type="EMBL" id="CAA9263447.1"/>
    </source>
</evidence>
<evidence type="ECO:0000256" key="1">
    <source>
        <dbReference type="ARBA" id="ARBA00022857"/>
    </source>
</evidence>
<dbReference type="AlphaFoldDB" id="A0A6J4IWC4"/>
<dbReference type="InterPro" id="IPR020843">
    <property type="entry name" value="ER"/>
</dbReference>
<dbReference type="RefSeq" id="WP_294569108.1">
    <property type="nucleotide sequence ID" value="NZ_CADCTE010000155.1"/>
</dbReference>
<proteinExistence type="predicted"/>
<dbReference type="InterPro" id="IPR011032">
    <property type="entry name" value="GroES-like_sf"/>
</dbReference>
<dbReference type="InterPro" id="IPR036291">
    <property type="entry name" value="NAD(P)-bd_dom_sf"/>
</dbReference>
<evidence type="ECO:0000259" key="3">
    <source>
        <dbReference type="SMART" id="SM00829"/>
    </source>
</evidence>